<comment type="subcellular location">
    <subcellularLocation>
        <location evidence="1">Membrane</location>
        <topology evidence="1">Single-pass membrane protein</topology>
    </subcellularLocation>
</comment>
<evidence type="ECO:0000256" key="1">
    <source>
        <dbReference type="ARBA" id="ARBA00004167"/>
    </source>
</evidence>
<dbReference type="Proteomes" id="UP000663852">
    <property type="component" value="Unassembled WGS sequence"/>
</dbReference>
<gene>
    <name evidence="7" type="ORF">EDS130_LOCUS31725</name>
</gene>
<proteinExistence type="predicted"/>
<name>A0A815F1C1_ADIRI</name>
<dbReference type="PANTHER" id="PTHR15407:SF28">
    <property type="entry name" value="RIBITOL-5-PHOSPHATE TRANSFERASE FKTN"/>
    <property type="match status" value="1"/>
</dbReference>
<feature type="domain" description="LicD/FKTN/FKRP nucleotidyltransferase" evidence="6">
    <location>
        <begin position="277"/>
        <end position="311"/>
    </location>
</feature>
<dbReference type="OrthoDB" id="444255at2759"/>
<dbReference type="InterPro" id="IPR007074">
    <property type="entry name" value="LicD/FKTN/FKRP_NTP_transf"/>
</dbReference>
<sequence length="514" mass="61016">MSSIKISSERESFYLCVIQANLIDRINEFIRNIHHKSVILLAFFLYISLWLTIQTLKQSTEQNSNQLRPSLNSSFYFILNHLFQSNFKIILIDPFVLDFLFIYQLPFDKLDKQLVTFAIVNESVQLLLRTLQQTPLFSVQTSITTQDNHRISIDHIFITYQHKILHLAVLHKYYSFYLIQSNHLRFPDDDNIHLPFGDKLRAVDHIESEPYEYLFYYPRNVPHFLWLYETSEFLHCNRQLADQMENDLHLYQNASQLNITVVPMKNIAFALNKLQKHYWLAGGTLLGWYRHCGLIPYTLDADFGLYAEEYDENIRSHFLGNPITYLWGALGLVNDSLEFRLYTGRFTLDLFWAYRDGDHRWCGYQINRVKFRRTLPLLEKLCSCDLFGHRFSVPCSPVQYLDSEYGKDRWKTPLEKNYTWTNMKYHSIWDDISWMYAVRLYTRQGKLRTDKFAIEWISKHFNYSLTSIPSFLNVLPNHPVTLPPLKATLVYGTPMKRKNSRKKAAKNDEKKDVI</sequence>
<reference evidence="7" key="1">
    <citation type="submission" date="2021-02" db="EMBL/GenBank/DDBJ databases">
        <authorList>
            <person name="Nowell W R."/>
        </authorList>
    </citation>
    <scope>NUCLEOTIDE SEQUENCE</scope>
</reference>
<evidence type="ECO:0000313" key="8">
    <source>
        <dbReference type="Proteomes" id="UP000663852"/>
    </source>
</evidence>
<evidence type="ECO:0000256" key="4">
    <source>
        <dbReference type="ARBA" id="ARBA00023136"/>
    </source>
</evidence>
<dbReference type="GO" id="GO:0016020">
    <property type="term" value="C:membrane"/>
    <property type="evidence" value="ECO:0007669"/>
    <property type="project" value="UniProtKB-SubCell"/>
</dbReference>
<organism evidence="7 8">
    <name type="scientific">Adineta ricciae</name>
    <name type="common">Rotifer</name>
    <dbReference type="NCBI Taxonomy" id="249248"/>
    <lineage>
        <taxon>Eukaryota</taxon>
        <taxon>Metazoa</taxon>
        <taxon>Spiralia</taxon>
        <taxon>Gnathifera</taxon>
        <taxon>Rotifera</taxon>
        <taxon>Eurotatoria</taxon>
        <taxon>Bdelloidea</taxon>
        <taxon>Adinetida</taxon>
        <taxon>Adinetidae</taxon>
        <taxon>Adineta</taxon>
    </lineage>
</organism>
<comment type="caution">
    <text evidence="7">The sequence shown here is derived from an EMBL/GenBank/DDBJ whole genome shotgun (WGS) entry which is preliminary data.</text>
</comment>
<dbReference type="PANTHER" id="PTHR15407">
    <property type="entry name" value="FUKUTIN-RELATED"/>
    <property type="match status" value="1"/>
</dbReference>
<dbReference type="AlphaFoldDB" id="A0A815F1C1"/>
<keyword evidence="4 5" id="KW-0472">Membrane</keyword>
<evidence type="ECO:0000256" key="3">
    <source>
        <dbReference type="ARBA" id="ARBA00022989"/>
    </source>
</evidence>
<evidence type="ECO:0000256" key="5">
    <source>
        <dbReference type="SAM" id="Phobius"/>
    </source>
</evidence>
<feature type="transmembrane region" description="Helical" evidence="5">
    <location>
        <begin position="38"/>
        <end position="56"/>
    </location>
</feature>
<dbReference type="GO" id="GO:0009100">
    <property type="term" value="P:glycoprotein metabolic process"/>
    <property type="evidence" value="ECO:0007669"/>
    <property type="project" value="UniProtKB-ARBA"/>
</dbReference>
<dbReference type="InterPro" id="IPR009644">
    <property type="entry name" value="FKTN/MNN4/W02B3.4-1"/>
</dbReference>
<protein>
    <recommendedName>
        <fullName evidence="6">LicD/FKTN/FKRP nucleotidyltransferase domain-containing protein</fullName>
    </recommendedName>
</protein>
<evidence type="ECO:0000256" key="2">
    <source>
        <dbReference type="ARBA" id="ARBA00022692"/>
    </source>
</evidence>
<dbReference type="EMBL" id="CAJNOJ010000235">
    <property type="protein sequence ID" value="CAF1322225.1"/>
    <property type="molecule type" value="Genomic_DNA"/>
</dbReference>
<keyword evidence="3 5" id="KW-1133">Transmembrane helix</keyword>
<evidence type="ECO:0000259" key="6">
    <source>
        <dbReference type="Pfam" id="PF04991"/>
    </source>
</evidence>
<evidence type="ECO:0000313" key="7">
    <source>
        <dbReference type="EMBL" id="CAF1322225.1"/>
    </source>
</evidence>
<dbReference type="Pfam" id="PF04991">
    <property type="entry name" value="LicD"/>
    <property type="match status" value="1"/>
</dbReference>
<accession>A0A815F1C1</accession>
<keyword evidence="2 5" id="KW-0812">Transmembrane</keyword>